<dbReference type="AlphaFoldDB" id="A0A1F6EEB4"/>
<dbReference type="Gene3D" id="3.40.50.1000">
    <property type="entry name" value="HAD superfamily/HAD-like"/>
    <property type="match status" value="1"/>
</dbReference>
<accession>A0A1F6EEB4</accession>
<protein>
    <recommendedName>
        <fullName evidence="3">ATPase P</fullName>
    </recommendedName>
</protein>
<dbReference type="InterPro" id="IPR023214">
    <property type="entry name" value="HAD_sf"/>
</dbReference>
<sequence>MAIRKPGIQVDIPGFHKIDLRVLVTDYTGTHACGGVLVPGARERLVRLSELLDIHVLTSDTFGTVKKELAGIPHTLRLLDGKSHDKQKAKFIWELIRGNRIAAFGNGRNDRLMLRAVRQAGGIAVAIDNGEGCAVEAQREANVFVHGSIAALDLLFDTNRLKATLRA</sequence>
<organism evidence="1 2">
    <name type="scientific">Candidatus Kaiserbacteria bacterium RIFCSPLOWO2_01_FULL_51_21</name>
    <dbReference type="NCBI Taxonomy" id="1798508"/>
    <lineage>
        <taxon>Bacteria</taxon>
        <taxon>Candidatus Kaiseribacteriota</taxon>
    </lineage>
</organism>
<proteinExistence type="predicted"/>
<gene>
    <name evidence="1" type="ORF">A3A35_01180</name>
</gene>
<comment type="caution">
    <text evidence="1">The sequence shown here is derived from an EMBL/GenBank/DDBJ whole genome shotgun (WGS) entry which is preliminary data.</text>
</comment>
<dbReference type="SUPFAM" id="SSF56784">
    <property type="entry name" value="HAD-like"/>
    <property type="match status" value="1"/>
</dbReference>
<dbReference type="EMBL" id="MFLV01000004">
    <property type="protein sequence ID" value="OGG71986.1"/>
    <property type="molecule type" value="Genomic_DNA"/>
</dbReference>
<reference evidence="1 2" key="1">
    <citation type="journal article" date="2016" name="Nat. Commun.">
        <title>Thousands of microbial genomes shed light on interconnected biogeochemical processes in an aquifer system.</title>
        <authorList>
            <person name="Anantharaman K."/>
            <person name="Brown C.T."/>
            <person name="Hug L.A."/>
            <person name="Sharon I."/>
            <person name="Castelle C.J."/>
            <person name="Probst A.J."/>
            <person name="Thomas B.C."/>
            <person name="Singh A."/>
            <person name="Wilkins M.J."/>
            <person name="Karaoz U."/>
            <person name="Brodie E.L."/>
            <person name="Williams K.H."/>
            <person name="Hubbard S.S."/>
            <person name="Banfield J.F."/>
        </authorList>
    </citation>
    <scope>NUCLEOTIDE SEQUENCE [LARGE SCALE GENOMIC DNA]</scope>
</reference>
<evidence type="ECO:0000313" key="1">
    <source>
        <dbReference type="EMBL" id="OGG71986.1"/>
    </source>
</evidence>
<dbReference type="InterPro" id="IPR036412">
    <property type="entry name" value="HAD-like_sf"/>
</dbReference>
<evidence type="ECO:0008006" key="3">
    <source>
        <dbReference type="Google" id="ProtNLM"/>
    </source>
</evidence>
<name>A0A1F6EEB4_9BACT</name>
<evidence type="ECO:0000313" key="2">
    <source>
        <dbReference type="Proteomes" id="UP000179115"/>
    </source>
</evidence>
<dbReference type="Proteomes" id="UP000179115">
    <property type="component" value="Unassembled WGS sequence"/>
</dbReference>
<dbReference type="STRING" id="1798508.A3A35_01180"/>